<accession>X0SJM3</accession>
<comment type="caution">
    <text evidence="1">The sequence shown here is derived from an EMBL/GenBank/DDBJ whole genome shotgun (WGS) entry which is preliminary data.</text>
</comment>
<dbReference type="AlphaFoldDB" id="X0SJM3"/>
<evidence type="ECO:0000313" key="1">
    <source>
        <dbReference type="EMBL" id="GAF81209.1"/>
    </source>
</evidence>
<sequence length="309" mass="35727">DRFKDGEKDEEEELIKKEYSVNVFIGKGSDVICYSRDKEGNPPGIFKYRDGSFTLAEAKPDMELPRKYNHEAIEKLFSQSTDLVDLLDRHVFVDKKVQSFLDDRNKYLERVKSKNFKNCESDMEQLAKACQQLFDERKKHIKPALEQYGKKLFKVRITKGKYKGTKEQEFFDRATMSVLVNSKYKSLTRLSTGERNAAMMVLLMNQGAFGPLIIDEPERHLDVKSITGMLVPRMHKLKTRQQIICVTRDEHILVSGDAEQVIVTQSEDKLKVITGDINNREIQEQVLEIFEGDGDALLEKNRKLGRILE</sequence>
<reference evidence="1" key="1">
    <citation type="journal article" date="2014" name="Front. Microbiol.">
        <title>High frequency of phylogenetically diverse reductive dehalogenase-homologous genes in deep subseafloor sedimentary metagenomes.</title>
        <authorList>
            <person name="Kawai M."/>
            <person name="Futagami T."/>
            <person name="Toyoda A."/>
            <person name="Takaki Y."/>
            <person name="Nishi S."/>
            <person name="Hori S."/>
            <person name="Arai W."/>
            <person name="Tsubouchi T."/>
            <person name="Morono Y."/>
            <person name="Uchiyama I."/>
            <person name="Ito T."/>
            <person name="Fujiyama A."/>
            <person name="Inagaki F."/>
            <person name="Takami H."/>
        </authorList>
    </citation>
    <scope>NUCLEOTIDE SEQUENCE</scope>
    <source>
        <strain evidence="1">Expedition CK06-06</strain>
    </source>
</reference>
<feature type="non-terminal residue" evidence="1">
    <location>
        <position position="1"/>
    </location>
</feature>
<organism evidence="1">
    <name type="scientific">marine sediment metagenome</name>
    <dbReference type="NCBI Taxonomy" id="412755"/>
    <lineage>
        <taxon>unclassified sequences</taxon>
        <taxon>metagenomes</taxon>
        <taxon>ecological metagenomes</taxon>
    </lineage>
</organism>
<evidence type="ECO:0008006" key="2">
    <source>
        <dbReference type="Google" id="ProtNLM"/>
    </source>
</evidence>
<dbReference type="InterPro" id="IPR027417">
    <property type="entry name" value="P-loop_NTPase"/>
</dbReference>
<dbReference type="EMBL" id="BARS01005955">
    <property type="protein sequence ID" value="GAF81209.1"/>
    <property type="molecule type" value="Genomic_DNA"/>
</dbReference>
<dbReference type="Gene3D" id="3.40.50.300">
    <property type="entry name" value="P-loop containing nucleotide triphosphate hydrolases"/>
    <property type="match status" value="1"/>
</dbReference>
<proteinExistence type="predicted"/>
<protein>
    <recommendedName>
        <fullName evidence="2">ATPase AAA-type core domain-containing protein</fullName>
    </recommendedName>
</protein>
<dbReference type="SUPFAM" id="SSF52540">
    <property type="entry name" value="P-loop containing nucleoside triphosphate hydrolases"/>
    <property type="match status" value="1"/>
</dbReference>
<name>X0SJM3_9ZZZZ</name>
<gene>
    <name evidence="1" type="ORF">S01H1_11673</name>
</gene>